<dbReference type="PROSITE" id="PS50113">
    <property type="entry name" value="PAC"/>
    <property type="match status" value="1"/>
</dbReference>
<evidence type="ECO:0000256" key="2">
    <source>
        <dbReference type="ARBA" id="ARBA00022840"/>
    </source>
</evidence>
<dbReference type="Pfam" id="PF25601">
    <property type="entry name" value="AAA_lid_14"/>
    <property type="match status" value="1"/>
</dbReference>
<dbReference type="Gene3D" id="3.40.50.300">
    <property type="entry name" value="P-loop containing nucleotide triphosphate hydrolases"/>
    <property type="match status" value="1"/>
</dbReference>
<evidence type="ECO:0000256" key="3">
    <source>
        <dbReference type="ARBA" id="ARBA00023015"/>
    </source>
</evidence>
<dbReference type="SMART" id="SM00382">
    <property type="entry name" value="AAA"/>
    <property type="match status" value="1"/>
</dbReference>
<proteinExistence type="predicted"/>
<sequence>MTDHTTPDEPSSSRTTHFDPGQKIDPSLETPEQLKKALHHLGERVKELTALHTTARLFQEEHASTESLLEKIAALLPPSWQYPDITAGRICFDGLNITTPNFQDTPWVQRATFQCQGNRAGSIEVVYLEEKPHEVEGPFLAEERHLINSLAEMLKIHLDRKRSHEELRKLSKVYMDATDPIIIEDLNGIIVDVNPETERVYGWTSQELIGQSIMQLVPPEGQALSQELRQQCQQGHVVRNISSYRRSKSGAVMPILISLSLLTEEDGQPTGLATFTKDISELKEAEAELRKAHNELEQRVQIRTAELSKANHALTQEIAQRKEAEHNLEEALEKIQRSHDDLQAIMNQLHIGMALVNREGKIVFLSQGMRHLSLRHPERFIGHSWEQLFEDKEHLPVLIDMMDRPLHKRERVKIQMPSVAGGRTCLVEVDIREDPRDAEQKILYVYDTSEVEDLRRLLSDTGKFQDIIGKSPEIQAVFQQIQELTRVDSTVLIEGETGTGKELVARAIHRASHRQHGPFIAVNCAGLTESLVASQLFGHKRGAFTGAVSDQEGLFEAAEGGTLFLDEIGDVPLSIQTSLLRVLQEREITRLGESKLRKIDVRVIAATHHSLAKDVKAGQFREDLLYRIRVGRILLPPLRERREDIPLLSSAFLGQCRATTGRPVEMISQQAMRLLMGYSWPGNVRELQHAIEFAVIRSRDATLQPLDFPPEILEQKDLPLLTKGHQSPIRQQDSTIMEALEKTGGNRSAAAKLLGISRVTLYRRLHRLGIQ</sequence>
<name>A0ABU3KCA4_9BACT</name>
<accession>A0ABU3KCA4</accession>
<feature type="coiled-coil region" evidence="6">
    <location>
        <begin position="272"/>
        <end position="348"/>
    </location>
</feature>
<dbReference type="SUPFAM" id="SSF52540">
    <property type="entry name" value="P-loop containing nucleoside triphosphate hydrolases"/>
    <property type="match status" value="1"/>
</dbReference>
<evidence type="ECO:0000259" key="8">
    <source>
        <dbReference type="PROSITE" id="PS50045"/>
    </source>
</evidence>
<dbReference type="PROSITE" id="PS00675">
    <property type="entry name" value="SIGMA54_INTERACT_1"/>
    <property type="match status" value="1"/>
</dbReference>
<dbReference type="InterPro" id="IPR003593">
    <property type="entry name" value="AAA+_ATPase"/>
</dbReference>
<dbReference type="Pfam" id="PF02954">
    <property type="entry name" value="HTH_8"/>
    <property type="match status" value="1"/>
</dbReference>
<dbReference type="PANTHER" id="PTHR32071">
    <property type="entry name" value="TRANSCRIPTIONAL REGULATORY PROTEIN"/>
    <property type="match status" value="1"/>
</dbReference>
<dbReference type="SUPFAM" id="SSF55785">
    <property type="entry name" value="PYP-like sensor domain (PAS domain)"/>
    <property type="match status" value="2"/>
</dbReference>
<dbReference type="PRINTS" id="PR01590">
    <property type="entry name" value="HTHFIS"/>
</dbReference>
<dbReference type="CDD" id="cd00009">
    <property type="entry name" value="AAA"/>
    <property type="match status" value="1"/>
</dbReference>
<feature type="domain" description="PAC" evidence="10">
    <location>
        <begin position="239"/>
        <end position="291"/>
    </location>
</feature>
<dbReference type="PROSITE" id="PS00676">
    <property type="entry name" value="SIGMA54_INTERACT_2"/>
    <property type="match status" value="1"/>
</dbReference>
<evidence type="ECO:0000259" key="10">
    <source>
        <dbReference type="PROSITE" id="PS50113"/>
    </source>
</evidence>
<dbReference type="Pfam" id="PF00989">
    <property type="entry name" value="PAS"/>
    <property type="match status" value="1"/>
</dbReference>
<keyword evidence="5" id="KW-0804">Transcription</keyword>
<dbReference type="PROSITE" id="PS00688">
    <property type="entry name" value="SIGMA54_INTERACT_3"/>
    <property type="match status" value="1"/>
</dbReference>
<evidence type="ECO:0000256" key="5">
    <source>
        <dbReference type="ARBA" id="ARBA00023163"/>
    </source>
</evidence>
<dbReference type="Pfam" id="PF08448">
    <property type="entry name" value="PAS_4"/>
    <property type="match status" value="1"/>
</dbReference>
<dbReference type="InterPro" id="IPR027417">
    <property type="entry name" value="P-loop_NTPase"/>
</dbReference>
<keyword evidence="3" id="KW-0805">Transcription regulation</keyword>
<gene>
    <name evidence="11" type="ORF">PPG34_17020</name>
</gene>
<dbReference type="InterPro" id="IPR025662">
    <property type="entry name" value="Sigma_54_int_dom_ATP-bd_1"/>
</dbReference>
<dbReference type="PROSITE" id="PS50045">
    <property type="entry name" value="SIGMA54_INTERACT_4"/>
    <property type="match status" value="1"/>
</dbReference>
<keyword evidence="6" id="KW-0175">Coiled coil</keyword>
<dbReference type="InterPro" id="IPR000700">
    <property type="entry name" value="PAS-assoc_C"/>
</dbReference>
<dbReference type="InterPro" id="IPR025944">
    <property type="entry name" value="Sigma_54_int_dom_CS"/>
</dbReference>
<dbReference type="InterPro" id="IPR013767">
    <property type="entry name" value="PAS_fold"/>
</dbReference>
<dbReference type="EMBL" id="JAQOUE010000002">
    <property type="protein sequence ID" value="MDT7044055.1"/>
    <property type="molecule type" value="Genomic_DNA"/>
</dbReference>
<dbReference type="Gene3D" id="3.30.450.20">
    <property type="entry name" value="PAS domain"/>
    <property type="match status" value="2"/>
</dbReference>
<keyword evidence="2" id="KW-0067">ATP-binding</keyword>
<dbReference type="InterPro" id="IPR002078">
    <property type="entry name" value="Sigma_54_int"/>
</dbReference>
<dbReference type="InterPro" id="IPR002197">
    <property type="entry name" value="HTH_Fis"/>
</dbReference>
<dbReference type="NCBIfam" id="TIGR00229">
    <property type="entry name" value="sensory_box"/>
    <property type="match status" value="1"/>
</dbReference>
<evidence type="ECO:0000256" key="4">
    <source>
        <dbReference type="ARBA" id="ARBA00023125"/>
    </source>
</evidence>
<dbReference type="Gene3D" id="1.10.8.60">
    <property type="match status" value="1"/>
</dbReference>
<feature type="region of interest" description="Disordered" evidence="7">
    <location>
        <begin position="1"/>
        <end position="27"/>
    </location>
</feature>
<keyword evidence="1" id="KW-0547">Nucleotide-binding</keyword>
<protein>
    <submittedName>
        <fullName evidence="11">Sigma 54-interacting transcriptional regulator</fullName>
    </submittedName>
</protein>
<evidence type="ECO:0000259" key="9">
    <source>
        <dbReference type="PROSITE" id="PS50112"/>
    </source>
</evidence>
<dbReference type="SUPFAM" id="SSF46689">
    <property type="entry name" value="Homeodomain-like"/>
    <property type="match status" value="1"/>
</dbReference>
<feature type="domain" description="PAS" evidence="9">
    <location>
        <begin position="163"/>
        <end position="236"/>
    </location>
</feature>
<dbReference type="CDD" id="cd00130">
    <property type="entry name" value="PAS"/>
    <property type="match status" value="2"/>
</dbReference>
<comment type="caution">
    <text evidence="11">The sequence shown here is derived from an EMBL/GenBank/DDBJ whole genome shotgun (WGS) entry which is preliminary data.</text>
</comment>
<evidence type="ECO:0000256" key="1">
    <source>
        <dbReference type="ARBA" id="ARBA00022741"/>
    </source>
</evidence>
<evidence type="ECO:0000256" key="7">
    <source>
        <dbReference type="SAM" id="MobiDB-lite"/>
    </source>
</evidence>
<dbReference type="PROSITE" id="PS50112">
    <property type="entry name" value="PAS"/>
    <property type="match status" value="1"/>
</dbReference>
<dbReference type="InterPro" id="IPR058031">
    <property type="entry name" value="AAA_lid_NorR"/>
</dbReference>
<keyword evidence="4" id="KW-0238">DNA-binding</keyword>
<keyword evidence="12" id="KW-1185">Reference proteome</keyword>
<feature type="domain" description="Sigma-54 factor interaction" evidence="8">
    <location>
        <begin position="467"/>
        <end position="696"/>
    </location>
</feature>
<evidence type="ECO:0000313" key="12">
    <source>
        <dbReference type="Proteomes" id="UP001250932"/>
    </source>
</evidence>
<dbReference type="Gene3D" id="1.10.10.60">
    <property type="entry name" value="Homeodomain-like"/>
    <property type="match status" value="1"/>
</dbReference>
<dbReference type="RefSeq" id="WP_313834641.1">
    <property type="nucleotide sequence ID" value="NZ_JAQOUE010000002.1"/>
</dbReference>
<dbReference type="Pfam" id="PF00158">
    <property type="entry name" value="Sigma54_activat"/>
    <property type="match status" value="1"/>
</dbReference>
<reference evidence="11 12" key="1">
    <citation type="journal article" date="2023" name="ISME J.">
        <title>Cultivation and genomic characterization of novel and ubiquitous marine nitrite-oxidizing bacteria from the Nitrospirales.</title>
        <authorList>
            <person name="Mueller A.J."/>
            <person name="Daebeler A."/>
            <person name="Herbold C.W."/>
            <person name="Kirkegaard R.H."/>
            <person name="Daims H."/>
        </authorList>
    </citation>
    <scope>NUCLEOTIDE SEQUENCE [LARGE SCALE GENOMIC DNA]</scope>
    <source>
        <strain evidence="11 12">EB</strain>
    </source>
</reference>
<dbReference type="InterPro" id="IPR025943">
    <property type="entry name" value="Sigma_54_int_dom_ATP-bd_2"/>
</dbReference>
<organism evidence="11 12">
    <name type="scientific">Candidatus Nitronereus thalassa</name>
    <dbReference type="NCBI Taxonomy" id="3020898"/>
    <lineage>
        <taxon>Bacteria</taxon>
        <taxon>Pseudomonadati</taxon>
        <taxon>Nitrospirota</taxon>
        <taxon>Nitrospiria</taxon>
        <taxon>Nitrospirales</taxon>
        <taxon>Nitrospiraceae</taxon>
        <taxon>Candidatus Nitronereus</taxon>
    </lineage>
</organism>
<evidence type="ECO:0000313" key="11">
    <source>
        <dbReference type="EMBL" id="MDT7044055.1"/>
    </source>
</evidence>
<dbReference type="SMART" id="SM00091">
    <property type="entry name" value="PAS"/>
    <property type="match status" value="2"/>
</dbReference>
<dbReference type="InterPro" id="IPR000014">
    <property type="entry name" value="PAS"/>
</dbReference>
<dbReference type="PANTHER" id="PTHR32071:SF57">
    <property type="entry name" value="C4-DICARBOXYLATE TRANSPORT TRANSCRIPTIONAL REGULATORY PROTEIN DCTD"/>
    <property type="match status" value="1"/>
</dbReference>
<dbReference type="Proteomes" id="UP001250932">
    <property type="component" value="Unassembled WGS sequence"/>
</dbReference>
<evidence type="ECO:0000256" key="6">
    <source>
        <dbReference type="SAM" id="Coils"/>
    </source>
</evidence>
<dbReference type="InterPro" id="IPR035965">
    <property type="entry name" value="PAS-like_dom_sf"/>
</dbReference>
<dbReference type="InterPro" id="IPR013656">
    <property type="entry name" value="PAS_4"/>
</dbReference>
<dbReference type="InterPro" id="IPR009057">
    <property type="entry name" value="Homeodomain-like_sf"/>
</dbReference>